<dbReference type="EMBL" id="BAAAYX010000002">
    <property type="protein sequence ID" value="GAA3695055.1"/>
    <property type="molecule type" value="Genomic_DNA"/>
</dbReference>
<dbReference type="PANTHER" id="PTHR43649">
    <property type="entry name" value="ARABINOSE-BINDING PROTEIN-RELATED"/>
    <property type="match status" value="1"/>
</dbReference>
<comment type="caution">
    <text evidence="1">The sequence shown here is derived from an EMBL/GenBank/DDBJ whole genome shotgun (WGS) entry which is preliminary data.</text>
</comment>
<accession>A0ABP7CUM4</accession>
<sequence>MTEVKDALGRAVSRRSFLGTTALAGLGVAGAGTLLAGCGSGSGAGPAGGSGGGGEGSKGAITWASWANPGEGERFKQFSKDYTAKYGNPVTWQQVVGDYQSKLLTQLAGGAAPDAFYIGDTSMAPLIASGKLEPLDDFLGTDKAEVKIADVYEGLYQWCKSEDGKLYGIPVDCNPKVFWFNKGLLEEAGFTPDPVAAFTGGTWNRDALDDMLTKVKATGKRGMVVEGNWFDLFSLITTFGGTAIADDKAVFDTDPKAMEIISWLFDHFKNETITFGGTLPKGQGVDALFYGGQLASVQYGRWILPNLRKLKNVQYDIAPMPSEDGKTVMPVAVYTAAMGVQTGAKDKEASLQFLSRYVNADGQKQRLSGGGNAVPSMAGLDDIVLEGGLPANAKYFTEVAAKAYAVPEVIARSSKVGTNFGTTFDGLIKGGADAKTFASKMAAFINAGG</sequence>
<dbReference type="PANTHER" id="PTHR43649:SF12">
    <property type="entry name" value="DIACETYLCHITOBIOSE BINDING PROTEIN DASA"/>
    <property type="match status" value="1"/>
</dbReference>
<dbReference type="InterPro" id="IPR006059">
    <property type="entry name" value="SBP"/>
</dbReference>
<proteinExistence type="predicted"/>
<organism evidence="1 2">
    <name type="scientific">Microlunatus aurantiacus</name>
    <dbReference type="NCBI Taxonomy" id="446786"/>
    <lineage>
        <taxon>Bacteria</taxon>
        <taxon>Bacillati</taxon>
        <taxon>Actinomycetota</taxon>
        <taxon>Actinomycetes</taxon>
        <taxon>Propionibacteriales</taxon>
        <taxon>Propionibacteriaceae</taxon>
        <taxon>Microlunatus</taxon>
    </lineage>
</organism>
<reference evidence="2" key="1">
    <citation type="journal article" date="2019" name="Int. J. Syst. Evol. Microbiol.">
        <title>The Global Catalogue of Microorganisms (GCM) 10K type strain sequencing project: providing services to taxonomists for standard genome sequencing and annotation.</title>
        <authorList>
            <consortium name="The Broad Institute Genomics Platform"/>
            <consortium name="The Broad Institute Genome Sequencing Center for Infectious Disease"/>
            <person name="Wu L."/>
            <person name="Ma J."/>
        </authorList>
    </citation>
    <scope>NUCLEOTIDE SEQUENCE [LARGE SCALE GENOMIC DNA]</scope>
    <source>
        <strain evidence="2">JCM 16548</strain>
    </source>
</reference>
<dbReference type="Pfam" id="PF01547">
    <property type="entry name" value="SBP_bac_1"/>
    <property type="match status" value="1"/>
</dbReference>
<keyword evidence="2" id="KW-1185">Reference proteome</keyword>
<name>A0ABP7CUM4_9ACTN</name>
<dbReference type="Gene3D" id="3.40.190.10">
    <property type="entry name" value="Periplasmic binding protein-like II"/>
    <property type="match status" value="1"/>
</dbReference>
<dbReference type="SUPFAM" id="SSF53850">
    <property type="entry name" value="Periplasmic binding protein-like II"/>
    <property type="match status" value="1"/>
</dbReference>
<gene>
    <name evidence="1" type="ORF">GCM10022204_08520</name>
</gene>
<evidence type="ECO:0000313" key="1">
    <source>
        <dbReference type="EMBL" id="GAA3695055.1"/>
    </source>
</evidence>
<dbReference type="InterPro" id="IPR006311">
    <property type="entry name" value="TAT_signal"/>
</dbReference>
<dbReference type="InterPro" id="IPR050490">
    <property type="entry name" value="Bact_solute-bd_prot1"/>
</dbReference>
<dbReference type="Proteomes" id="UP001500051">
    <property type="component" value="Unassembled WGS sequence"/>
</dbReference>
<dbReference type="RefSeq" id="WP_344811027.1">
    <property type="nucleotide sequence ID" value="NZ_BAAAYX010000002.1"/>
</dbReference>
<evidence type="ECO:0000313" key="2">
    <source>
        <dbReference type="Proteomes" id="UP001500051"/>
    </source>
</evidence>
<dbReference type="PROSITE" id="PS51318">
    <property type="entry name" value="TAT"/>
    <property type="match status" value="1"/>
</dbReference>
<protein>
    <submittedName>
        <fullName evidence="1">Sugar ABC transporter substrate-binding protein</fullName>
    </submittedName>
</protein>